<dbReference type="Pfam" id="PF00378">
    <property type="entry name" value="ECH_1"/>
    <property type="match status" value="1"/>
</dbReference>
<dbReference type="CDD" id="cd06558">
    <property type="entry name" value="crotonase-like"/>
    <property type="match status" value="1"/>
</dbReference>
<dbReference type="InterPro" id="IPR029045">
    <property type="entry name" value="ClpP/crotonase-like_dom_sf"/>
</dbReference>
<dbReference type="PANTHER" id="PTHR11941:SF171">
    <property type="entry name" value="SD19268P"/>
    <property type="match status" value="1"/>
</dbReference>
<reference evidence="8" key="1">
    <citation type="journal article" date="2023" name="IScience">
        <title>Live-bearing cockroach genome reveals convergent evolutionary mechanisms linked to viviparity in insects and beyond.</title>
        <authorList>
            <person name="Fouks B."/>
            <person name="Harrison M.C."/>
            <person name="Mikhailova A.A."/>
            <person name="Marchal E."/>
            <person name="English S."/>
            <person name="Carruthers M."/>
            <person name="Jennings E.C."/>
            <person name="Chiamaka E.L."/>
            <person name="Frigard R.A."/>
            <person name="Pippel M."/>
            <person name="Attardo G.M."/>
            <person name="Benoit J.B."/>
            <person name="Bornberg-Bauer E."/>
            <person name="Tobe S.S."/>
        </authorList>
    </citation>
    <scope>NUCLEOTIDE SEQUENCE</scope>
    <source>
        <strain evidence="8">Stay&amp;Tobe</strain>
    </source>
</reference>
<evidence type="ECO:0000256" key="5">
    <source>
        <dbReference type="ARBA" id="ARBA00023128"/>
    </source>
</evidence>
<dbReference type="PROSITE" id="PS00166">
    <property type="entry name" value="ENOYL_COA_HYDRATASE"/>
    <property type="match status" value="1"/>
</dbReference>
<name>A0AAD8E3F4_DIPPU</name>
<dbReference type="AlphaFoldDB" id="A0AAD8E3F4"/>
<evidence type="ECO:0000256" key="4">
    <source>
        <dbReference type="ARBA" id="ARBA00022990"/>
    </source>
</evidence>
<evidence type="ECO:0008006" key="10">
    <source>
        <dbReference type="Google" id="ProtNLM"/>
    </source>
</evidence>
<evidence type="ECO:0000256" key="6">
    <source>
        <dbReference type="ARBA" id="ARBA00023239"/>
    </source>
</evidence>
<gene>
    <name evidence="8" type="ORF">L9F63_007303</name>
</gene>
<keyword evidence="9" id="KW-1185">Reference proteome</keyword>
<dbReference type="FunFam" id="1.10.12.10:FF:000001">
    <property type="entry name" value="Probable enoyl-CoA hydratase, mitochondrial"/>
    <property type="match status" value="1"/>
</dbReference>
<evidence type="ECO:0000313" key="8">
    <source>
        <dbReference type="EMBL" id="KAJ9575845.1"/>
    </source>
</evidence>
<keyword evidence="4" id="KW-0007">Acetylation</keyword>
<dbReference type="SUPFAM" id="SSF52096">
    <property type="entry name" value="ClpP/crotonase"/>
    <property type="match status" value="1"/>
</dbReference>
<dbReference type="InterPro" id="IPR001753">
    <property type="entry name" value="Enoyl-CoA_hydra/iso"/>
</dbReference>
<keyword evidence="5" id="KW-0496">Mitochondrion</keyword>
<accession>A0AAD8E3F4</accession>
<evidence type="ECO:0000313" key="9">
    <source>
        <dbReference type="Proteomes" id="UP001233999"/>
    </source>
</evidence>
<evidence type="ECO:0000256" key="1">
    <source>
        <dbReference type="ARBA" id="ARBA00004173"/>
    </source>
</evidence>
<protein>
    <recommendedName>
        <fullName evidence="10">Methylglutaconyl-CoA hydratase, mitochondrial</fullName>
    </recommendedName>
</protein>
<dbReference type="FunFam" id="3.90.226.10:FF:000022">
    <property type="entry name" value="methylglutaconyl-CoA hydratase, mitochondrial isoform X1"/>
    <property type="match status" value="1"/>
</dbReference>
<dbReference type="InterPro" id="IPR014748">
    <property type="entry name" value="Enoyl-CoA_hydra_C"/>
</dbReference>
<comment type="caution">
    <text evidence="8">The sequence shown here is derived from an EMBL/GenBank/DDBJ whole genome shotgun (WGS) entry which is preliminary data.</text>
</comment>
<reference evidence="8" key="2">
    <citation type="submission" date="2023-05" db="EMBL/GenBank/DDBJ databases">
        <authorList>
            <person name="Fouks B."/>
        </authorList>
    </citation>
    <scope>NUCLEOTIDE SEQUENCE</scope>
    <source>
        <strain evidence="8">Stay&amp;Tobe</strain>
        <tissue evidence="8">Testes</tissue>
    </source>
</reference>
<dbReference type="InterPro" id="IPR018376">
    <property type="entry name" value="Enoyl-CoA_hyd/isom_CS"/>
</dbReference>
<evidence type="ECO:0000256" key="3">
    <source>
        <dbReference type="ARBA" id="ARBA00022946"/>
    </source>
</evidence>
<dbReference type="GO" id="GO:0004300">
    <property type="term" value="F:enoyl-CoA hydratase activity"/>
    <property type="evidence" value="ECO:0007669"/>
    <property type="project" value="UniProtKB-ARBA"/>
</dbReference>
<dbReference type="Gene3D" id="3.90.226.10">
    <property type="entry name" value="2-enoyl-CoA Hydratase, Chain A, domain 1"/>
    <property type="match status" value="1"/>
</dbReference>
<comment type="similarity">
    <text evidence="2 7">Belongs to the enoyl-CoA hydratase/isomerase family.</text>
</comment>
<dbReference type="GO" id="GO:0003723">
    <property type="term" value="F:RNA binding"/>
    <property type="evidence" value="ECO:0007669"/>
    <property type="project" value="UniProtKB-ARBA"/>
</dbReference>
<dbReference type="GO" id="GO:0006635">
    <property type="term" value="P:fatty acid beta-oxidation"/>
    <property type="evidence" value="ECO:0007669"/>
    <property type="project" value="TreeGrafter"/>
</dbReference>
<organism evidence="8 9">
    <name type="scientific">Diploptera punctata</name>
    <name type="common">Pacific beetle cockroach</name>
    <dbReference type="NCBI Taxonomy" id="6984"/>
    <lineage>
        <taxon>Eukaryota</taxon>
        <taxon>Metazoa</taxon>
        <taxon>Ecdysozoa</taxon>
        <taxon>Arthropoda</taxon>
        <taxon>Hexapoda</taxon>
        <taxon>Insecta</taxon>
        <taxon>Pterygota</taxon>
        <taxon>Neoptera</taxon>
        <taxon>Polyneoptera</taxon>
        <taxon>Dictyoptera</taxon>
        <taxon>Blattodea</taxon>
        <taxon>Blaberoidea</taxon>
        <taxon>Blaberidae</taxon>
        <taxon>Diplopterinae</taxon>
        <taxon>Diploptera</taxon>
    </lineage>
</organism>
<proteinExistence type="inferred from homology"/>
<comment type="subcellular location">
    <subcellularLocation>
        <location evidence="1">Mitochondrion</location>
    </subcellularLocation>
</comment>
<keyword evidence="3" id="KW-0809">Transit peptide</keyword>
<dbReference type="EMBL" id="JASPKZ010009819">
    <property type="protein sequence ID" value="KAJ9575845.1"/>
    <property type="molecule type" value="Genomic_DNA"/>
</dbReference>
<keyword evidence="6" id="KW-0456">Lyase</keyword>
<dbReference type="Gene3D" id="1.10.12.10">
    <property type="entry name" value="Lyase 2-enoyl-coa Hydratase, Chain A, domain 2"/>
    <property type="match status" value="1"/>
</dbReference>
<sequence>MFTTRGNVFSLCKRILASKRFSSSVNTSSENLQLDYLEGVDNGIVTVGLNRPEAKNALSRTLAGNLFQAVEAVKIDKKVRAVIIRSLVPGAFCAGADLKERSKLTDSEVKDFVTFLRSLTNAVHDLPMPVIAAIDGFALGGGFELALACDIRTASSTVKLGLVETKLAIIPGAGGTQRLPRIVGPAIAKELIFTGRTLTGSEALHLGIVNHVTEQNVDGNAAYLKALEIAREIILNGPVGIRMAKVAINSGLEVDINTGFLIEGACYAQLIPTKDRIEGIKAFQERRTPKYIGQ</sequence>
<evidence type="ECO:0000256" key="2">
    <source>
        <dbReference type="ARBA" id="ARBA00005254"/>
    </source>
</evidence>
<evidence type="ECO:0000256" key="7">
    <source>
        <dbReference type="RuleBase" id="RU003707"/>
    </source>
</evidence>
<dbReference type="PANTHER" id="PTHR11941">
    <property type="entry name" value="ENOYL-COA HYDRATASE-RELATED"/>
    <property type="match status" value="1"/>
</dbReference>
<dbReference type="Proteomes" id="UP001233999">
    <property type="component" value="Unassembled WGS sequence"/>
</dbReference>
<dbReference type="GO" id="GO:0005739">
    <property type="term" value="C:mitochondrion"/>
    <property type="evidence" value="ECO:0007669"/>
    <property type="project" value="UniProtKB-SubCell"/>
</dbReference>